<keyword evidence="5" id="KW-0479">Metal-binding</keyword>
<keyword evidence="7" id="KW-0539">Nucleus</keyword>
<dbReference type="AlphaFoldDB" id="A0AAV0VN42"/>
<keyword evidence="6" id="KW-0378">Hydrolase</keyword>
<protein>
    <recommendedName>
        <fullName evidence="8">DDE Tnp4 domain-containing protein</fullName>
    </recommendedName>
</protein>
<evidence type="ECO:0000256" key="6">
    <source>
        <dbReference type="ARBA" id="ARBA00022801"/>
    </source>
</evidence>
<dbReference type="Pfam" id="PF13359">
    <property type="entry name" value="DDE_Tnp_4"/>
    <property type="match status" value="1"/>
</dbReference>
<dbReference type="GO" id="GO:0016787">
    <property type="term" value="F:hydrolase activity"/>
    <property type="evidence" value="ECO:0007669"/>
    <property type="project" value="UniProtKB-KW"/>
</dbReference>
<keyword evidence="10" id="KW-1185">Reference proteome</keyword>
<evidence type="ECO:0000259" key="8">
    <source>
        <dbReference type="Pfam" id="PF13359"/>
    </source>
</evidence>
<gene>
    <name evidence="9" type="ORF">MEUPH1_LOCUS425</name>
</gene>
<evidence type="ECO:0000256" key="5">
    <source>
        <dbReference type="ARBA" id="ARBA00022723"/>
    </source>
</evidence>
<evidence type="ECO:0000256" key="2">
    <source>
        <dbReference type="ARBA" id="ARBA00004123"/>
    </source>
</evidence>
<keyword evidence="4" id="KW-0540">Nuclease</keyword>
<dbReference type="GO" id="GO:0005634">
    <property type="term" value="C:nucleus"/>
    <property type="evidence" value="ECO:0007669"/>
    <property type="project" value="UniProtKB-SubCell"/>
</dbReference>
<evidence type="ECO:0000256" key="3">
    <source>
        <dbReference type="ARBA" id="ARBA00006958"/>
    </source>
</evidence>
<evidence type="ECO:0000256" key="4">
    <source>
        <dbReference type="ARBA" id="ARBA00022722"/>
    </source>
</evidence>
<dbReference type="PANTHER" id="PTHR22930">
    <property type="match status" value="1"/>
</dbReference>
<evidence type="ECO:0000313" key="10">
    <source>
        <dbReference type="Proteomes" id="UP001160148"/>
    </source>
</evidence>
<dbReference type="EMBL" id="CARXXK010000001">
    <property type="protein sequence ID" value="CAI6343111.1"/>
    <property type="molecule type" value="Genomic_DNA"/>
</dbReference>
<dbReference type="Proteomes" id="UP001160148">
    <property type="component" value="Unassembled WGS sequence"/>
</dbReference>
<comment type="subcellular location">
    <subcellularLocation>
        <location evidence="2">Nucleus</location>
    </subcellularLocation>
</comment>
<proteinExistence type="inferred from homology"/>
<evidence type="ECO:0000256" key="7">
    <source>
        <dbReference type="ARBA" id="ARBA00023242"/>
    </source>
</evidence>
<evidence type="ECO:0000256" key="1">
    <source>
        <dbReference type="ARBA" id="ARBA00001968"/>
    </source>
</evidence>
<feature type="domain" description="DDE Tnp4" evidence="8">
    <location>
        <begin position="180"/>
        <end position="345"/>
    </location>
</feature>
<reference evidence="9 10" key="1">
    <citation type="submission" date="2023-01" db="EMBL/GenBank/DDBJ databases">
        <authorList>
            <person name="Whitehead M."/>
        </authorList>
    </citation>
    <scope>NUCLEOTIDE SEQUENCE [LARGE SCALE GENOMIC DNA]</scope>
</reference>
<dbReference type="InterPro" id="IPR027806">
    <property type="entry name" value="HARBI1_dom"/>
</dbReference>
<accession>A0AAV0VN42</accession>
<sequence length="417" mass="48770">MLRSKKKKMLIKLMLLEQIDEETAIIEHVMNNKNHNIHDMFLKRKIEGFYNILIEKHLFKDETKFREFFRLSYDQFNYVLNIIEDDIKSDPYNRVKQPITPAEKLSVTLRYMATGESFRSLAFAFRISQSYITRIIQLVLKSLSSRLTGKLLKPPLPEDLIRIAGEYWDRWNFPNCVGAIDGKHIRIFCPGKSGSLFFNYKDYFSIVLLAIVDANCKFIYVDIGSYGKEGDSGIFGKSSLNQLIKQKEYFPPEKKLPNSEISLPFVHVGDEAFRLETHMMRPYTRGEARNDNKKIIFNYRLSRARRTTENSFGLLSQVFRVFYTPISLKTETTDQLVLSACCLHNLLRDRYLENVPNYYYNYDPNEPQPLKNMMSLAKSGGYANFEGFLVRDEFTNFFNSEQGAVSWQDSRTQETDI</sequence>
<evidence type="ECO:0000313" key="9">
    <source>
        <dbReference type="EMBL" id="CAI6343111.1"/>
    </source>
</evidence>
<comment type="caution">
    <text evidence="9">The sequence shown here is derived from an EMBL/GenBank/DDBJ whole genome shotgun (WGS) entry which is preliminary data.</text>
</comment>
<dbReference type="GO" id="GO:0004518">
    <property type="term" value="F:nuclease activity"/>
    <property type="evidence" value="ECO:0007669"/>
    <property type="project" value="UniProtKB-KW"/>
</dbReference>
<dbReference type="InterPro" id="IPR045249">
    <property type="entry name" value="HARBI1-like"/>
</dbReference>
<name>A0AAV0VN42_9HEMI</name>
<organism evidence="9 10">
    <name type="scientific">Macrosiphum euphorbiae</name>
    <name type="common">potato aphid</name>
    <dbReference type="NCBI Taxonomy" id="13131"/>
    <lineage>
        <taxon>Eukaryota</taxon>
        <taxon>Metazoa</taxon>
        <taxon>Ecdysozoa</taxon>
        <taxon>Arthropoda</taxon>
        <taxon>Hexapoda</taxon>
        <taxon>Insecta</taxon>
        <taxon>Pterygota</taxon>
        <taxon>Neoptera</taxon>
        <taxon>Paraneoptera</taxon>
        <taxon>Hemiptera</taxon>
        <taxon>Sternorrhyncha</taxon>
        <taxon>Aphidomorpha</taxon>
        <taxon>Aphidoidea</taxon>
        <taxon>Aphididae</taxon>
        <taxon>Macrosiphini</taxon>
        <taxon>Macrosiphum</taxon>
    </lineage>
</organism>
<dbReference type="PANTHER" id="PTHR22930:SF269">
    <property type="entry name" value="NUCLEASE HARBI1-LIKE PROTEIN"/>
    <property type="match status" value="1"/>
</dbReference>
<dbReference type="GO" id="GO:0046872">
    <property type="term" value="F:metal ion binding"/>
    <property type="evidence" value="ECO:0007669"/>
    <property type="project" value="UniProtKB-KW"/>
</dbReference>
<comment type="cofactor">
    <cofactor evidence="1">
        <name>a divalent metal cation</name>
        <dbReference type="ChEBI" id="CHEBI:60240"/>
    </cofactor>
</comment>
<comment type="similarity">
    <text evidence="3">Belongs to the HARBI1 family.</text>
</comment>